<proteinExistence type="predicted"/>
<dbReference type="OrthoDB" id="780171at2759"/>
<dbReference type="Proteomes" id="UP000479710">
    <property type="component" value="Unassembled WGS sequence"/>
</dbReference>
<organism evidence="1 2">
    <name type="scientific">Oryza meyeriana var. granulata</name>
    <dbReference type="NCBI Taxonomy" id="110450"/>
    <lineage>
        <taxon>Eukaryota</taxon>
        <taxon>Viridiplantae</taxon>
        <taxon>Streptophyta</taxon>
        <taxon>Embryophyta</taxon>
        <taxon>Tracheophyta</taxon>
        <taxon>Spermatophyta</taxon>
        <taxon>Magnoliopsida</taxon>
        <taxon>Liliopsida</taxon>
        <taxon>Poales</taxon>
        <taxon>Poaceae</taxon>
        <taxon>BOP clade</taxon>
        <taxon>Oryzoideae</taxon>
        <taxon>Oryzeae</taxon>
        <taxon>Oryzinae</taxon>
        <taxon>Oryza</taxon>
        <taxon>Oryza meyeriana</taxon>
    </lineage>
</organism>
<comment type="caution">
    <text evidence="1">The sequence shown here is derived from an EMBL/GenBank/DDBJ whole genome shotgun (WGS) entry which is preliminary data.</text>
</comment>
<evidence type="ECO:0000313" key="2">
    <source>
        <dbReference type="Proteomes" id="UP000479710"/>
    </source>
</evidence>
<gene>
    <name evidence="1" type="ORF">E2562_014244</name>
</gene>
<accession>A0A6G1BKN9</accession>
<evidence type="ECO:0000313" key="1">
    <source>
        <dbReference type="EMBL" id="KAF0888432.1"/>
    </source>
</evidence>
<dbReference type="EMBL" id="SPHZ02000012">
    <property type="protein sequence ID" value="KAF0888432.1"/>
    <property type="molecule type" value="Genomic_DNA"/>
</dbReference>
<reference evidence="1 2" key="1">
    <citation type="submission" date="2019-11" db="EMBL/GenBank/DDBJ databases">
        <title>Whole genome sequence of Oryza granulata.</title>
        <authorList>
            <person name="Li W."/>
        </authorList>
    </citation>
    <scope>NUCLEOTIDE SEQUENCE [LARGE SCALE GENOMIC DNA]</scope>
    <source>
        <strain evidence="2">cv. Menghai</strain>
        <tissue evidence="1">Leaf</tissue>
    </source>
</reference>
<dbReference type="AlphaFoldDB" id="A0A6G1BKN9"/>
<protein>
    <submittedName>
        <fullName evidence="1">Uncharacterized protein</fullName>
    </submittedName>
</protein>
<sequence length="96" mass="10640">MGQEQVDEAGVLVPEPRPRRGLASWALDLLERAAVRLGHDASKPLHWLSGNFAPVRHETPPAPDLAVRGHLPENFAKQHMMGLQCATAKLRFVFAR</sequence>
<keyword evidence="2" id="KW-1185">Reference proteome</keyword>
<name>A0A6G1BKN9_9ORYZ</name>